<evidence type="ECO:0000256" key="1">
    <source>
        <dbReference type="SAM" id="MobiDB-lite"/>
    </source>
</evidence>
<dbReference type="AlphaFoldDB" id="A0A6B2LQ15"/>
<feature type="compositionally biased region" description="Polar residues" evidence="1">
    <location>
        <begin position="25"/>
        <end position="36"/>
    </location>
</feature>
<organism evidence="2">
    <name type="scientific">Arcella intermedia</name>
    <dbReference type="NCBI Taxonomy" id="1963864"/>
    <lineage>
        <taxon>Eukaryota</taxon>
        <taxon>Amoebozoa</taxon>
        <taxon>Tubulinea</taxon>
        <taxon>Elardia</taxon>
        <taxon>Arcellinida</taxon>
        <taxon>Sphaerothecina</taxon>
        <taxon>Arcellidae</taxon>
        <taxon>Arcella</taxon>
    </lineage>
</organism>
<feature type="region of interest" description="Disordered" evidence="1">
    <location>
        <begin position="1"/>
        <end position="69"/>
    </location>
</feature>
<accession>A0A6B2LQ15</accession>
<evidence type="ECO:0008006" key="3">
    <source>
        <dbReference type="Google" id="ProtNLM"/>
    </source>
</evidence>
<reference evidence="2" key="1">
    <citation type="journal article" date="2020" name="J. Eukaryot. Microbiol.">
        <title>De novo Sequencing, Assembly and Annotation of the Transcriptome for the Free-Living Testate Amoeba Arcella intermedia.</title>
        <authorList>
            <person name="Ribeiro G.M."/>
            <person name="Porfirio-Sousa A.L."/>
            <person name="Maurer-Alcala X.X."/>
            <person name="Katz L.A."/>
            <person name="Lahr D.J.G."/>
        </authorList>
    </citation>
    <scope>NUCLEOTIDE SEQUENCE</scope>
</reference>
<feature type="compositionally biased region" description="Polar residues" evidence="1">
    <location>
        <begin position="60"/>
        <end position="69"/>
    </location>
</feature>
<dbReference type="EMBL" id="GIBP01010046">
    <property type="protein sequence ID" value="NDV39015.1"/>
    <property type="molecule type" value="Transcribed_RNA"/>
</dbReference>
<feature type="compositionally biased region" description="Basic and acidic residues" evidence="1">
    <location>
        <begin position="1"/>
        <end position="17"/>
    </location>
</feature>
<proteinExistence type="predicted"/>
<protein>
    <recommendedName>
        <fullName evidence="3">Vps72/YL1 C-terminal domain-containing protein</fullName>
    </recommendedName>
</protein>
<evidence type="ECO:0000313" key="2">
    <source>
        <dbReference type="EMBL" id="NDV39015.1"/>
    </source>
</evidence>
<name>A0A6B2LQ15_9EUKA</name>
<sequence>MEVNNKKEEAAVERLEGLDDDNYVAVQSENTNQTEENIFESPKKKKKLNARSSVGKGRQLRSTSVSAPQIKTRKTATNFKQILEIENYESYPPYVPNYLTAAAAPSKYPPRHFCKASGSCIKVKIPRPQRI</sequence>